<dbReference type="EMBL" id="JAUHTB010000029">
    <property type="protein sequence ID" value="MDN4507606.1"/>
    <property type="molecule type" value="Genomic_DNA"/>
</dbReference>
<comment type="caution">
    <text evidence="1">The sequence shown here is derived from an EMBL/GenBank/DDBJ whole genome shotgun (WGS) entry which is preliminary data.</text>
</comment>
<evidence type="ECO:0008006" key="3">
    <source>
        <dbReference type="Google" id="ProtNLM"/>
    </source>
</evidence>
<accession>A0ABT8H562</accession>
<evidence type="ECO:0000313" key="1">
    <source>
        <dbReference type="EMBL" id="MDN4507606.1"/>
    </source>
</evidence>
<gene>
    <name evidence="1" type="ORF">QYF62_16315</name>
</gene>
<reference evidence="1 2" key="1">
    <citation type="submission" date="2023-07" db="EMBL/GenBank/DDBJ databases">
        <title>Strategy for survival of the halotoleranting strain Dietzia MX2 from the Yakshinskoe mineral salts deposit.</title>
        <authorList>
            <person name="Kharitonova M.A."/>
            <person name="Kupriyanova-Ashina F.G."/>
            <person name="Shakirov T.R."/>
            <person name="Vafina M.S."/>
            <person name="Ilinskaya O.N."/>
        </authorList>
    </citation>
    <scope>NUCLEOTIDE SEQUENCE [LARGE SCALE GENOMIC DNA]</scope>
    <source>
        <strain evidence="1 2">MX2</strain>
    </source>
</reference>
<dbReference type="RefSeq" id="WP_301163131.1">
    <property type="nucleotide sequence ID" value="NZ_JAUHTB010000029.1"/>
</dbReference>
<name>A0ABT8H562_9ACTN</name>
<dbReference type="SUPFAM" id="SSF53187">
    <property type="entry name" value="Zn-dependent exopeptidases"/>
    <property type="match status" value="1"/>
</dbReference>
<organism evidence="1 2">
    <name type="scientific">Dietzia maris</name>
    <dbReference type="NCBI Taxonomy" id="37915"/>
    <lineage>
        <taxon>Bacteria</taxon>
        <taxon>Bacillati</taxon>
        <taxon>Actinomycetota</taxon>
        <taxon>Actinomycetes</taxon>
        <taxon>Mycobacteriales</taxon>
        <taxon>Dietziaceae</taxon>
        <taxon>Dietzia</taxon>
    </lineage>
</organism>
<protein>
    <recommendedName>
        <fullName evidence="3">Amidohydrolase</fullName>
    </recommendedName>
</protein>
<dbReference type="Proteomes" id="UP001172702">
    <property type="component" value="Unassembled WGS sequence"/>
</dbReference>
<proteinExistence type="predicted"/>
<dbReference type="Gene3D" id="3.40.630.10">
    <property type="entry name" value="Zn peptidases"/>
    <property type="match status" value="1"/>
</dbReference>
<sequence length="78" mass="8457">MSNFVVAATLEAAVSDILPWLRKLNRHFHRHPELSMAEHATADRIEQELTALGLEPQRSGRTGVVAVISNSSPPGSSP</sequence>
<evidence type="ECO:0000313" key="2">
    <source>
        <dbReference type="Proteomes" id="UP001172702"/>
    </source>
</evidence>
<keyword evidence="2" id="KW-1185">Reference proteome</keyword>